<proteinExistence type="predicted"/>
<organism evidence="1 2">
    <name type="scientific">Pectobacterium betavasculorum</name>
    <dbReference type="NCBI Taxonomy" id="55207"/>
    <lineage>
        <taxon>Bacteria</taxon>
        <taxon>Pseudomonadati</taxon>
        <taxon>Pseudomonadota</taxon>
        <taxon>Gammaproteobacteria</taxon>
        <taxon>Enterobacterales</taxon>
        <taxon>Pectobacteriaceae</taxon>
        <taxon>Pectobacterium</taxon>
    </lineage>
</organism>
<evidence type="ECO:0000313" key="2">
    <source>
        <dbReference type="Proteomes" id="UP000032869"/>
    </source>
</evidence>
<name>A0ABR4UTU9_9GAMM</name>
<reference evidence="1 2" key="1">
    <citation type="submission" date="2014-08" db="EMBL/GenBank/DDBJ databases">
        <title>Genome sequences of NCPPB Pectobacterium isolates.</title>
        <authorList>
            <person name="Glover R.H."/>
            <person name="Sapp M."/>
            <person name="Elphinstone J."/>
        </authorList>
    </citation>
    <scope>NUCLEOTIDE SEQUENCE [LARGE SCALE GENOMIC DNA]</scope>
    <source>
        <strain evidence="1 2">NCPPB 2793</strain>
    </source>
</reference>
<protein>
    <recommendedName>
        <fullName evidence="3">Transposase</fullName>
    </recommendedName>
</protein>
<comment type="caution">
    <text evidence="1">The sequence shown here is derived from an EMBL/GenBank/DDBJ whole genome shotgun (WGS) entry which is preliminary data.</text>
</comment>
<dbReference type="EMBL" id="JQHL01000041">
    <property type="protein sequence ID" value="KFX10772.1"/>
    <property type="molecule type" value="Genomic_DNA"/>
</dbReference>
<evidence type="ECO:0008006" key="3">
    <source>
        <dbReference type="Google" id="ProtNLM"/>
    </source>
</evidence>
<gene>
    <name evidence="1" type="ORF">JV35_21165</name>
</gene>
<sequence length="92" mass="10629">MQNRLVVFDLFLPTDQHSTKAIQPAMCSLHHPTARFKALTPYDLRLLFPRPDMRFITTVLQVGFQPFGILTFIHTQAESFAWSAPLKCIKRL</sequence>
<dbReference type="Proteomes" id="UP000032869">
    <property type="component" value="Unassembled WGS sequence"/>
</dbReference>
<keyword evidence="2" id="KW-1185">Reference proteome</keyword>
<accession>A0ABR4UTU9</accession>
<evidence type="ECO:0000313" key="1">
    <source>
        <dbReference type="EMBL" id="KFX10772.1"/>
    </source>
</evidence>